<name>A0AAV2KR21_KNICA</name>
<evidence type="ECO:0000313" key="3">
    <source>
        <dbReference type="Proteomes" id="UP001497482"/>
    </source>
</evidence>
<protein>
    <recommendedName>
        <fullName evidence="1">Mixed lineage kinase domain-containing protein</fullName>
    </recommendedName>
</protein>
<dbReference type="CDD" id="cd21037">
    <property type="entry name" value="MLKL_NTD"/>
    <property type="match status" value="1"/>
</dbReference>
<dbReference type="InterPro" id="IPR059179">
    <property type="entry name" value="MLKL-like_MCAfunc"/>
</dbReference>
<dbReference type="AlphaFoldDB" id="A0AAV2KR21"/>
<sequence>MRDVPTMDSNMDYTTLVLSQCRSIKCKVPVTVVLKNHCSQLGQRLQHVEEMVQALQHRPSSSITPQVGGALQSLYTTLMSADSLLQKCSVKQDQVKKSKYKSEFTSLNRLIENSVRILATVPHVSHAPVSQGGGYTVEEVDEDSDEDDDLMLMPYASGRAVTAAQNPFLNAQASLEYESVVLVENGLVICAERITGRF</sequence>
<dbReference type="InterPro" id="IPR036537">
    <property type="entry name" value="Adaptor_Cbl_N_dom_sf"/>
</dbReference>
<proteinExistence type="predicted"/>
<dbReference type="Pfam" id="PF22215">
    <property type="entry name" value="MLKL_N"/>
    <property type="match status" value="1"/>
</dbReference>
<evidence type="ECO:0000313" key="2">
    <source>
        <dbReference type="EMBL" id="CAL1592064.1"/>
    </source>
</evidence>
<accession>A0AAV2KR21</accession>
<evidence type="ECO:0000259" key="1">
    <source>
        <dbReference type="Pfam" id="PF22215"/>
    </source>
</evidence>
<dbReference type="GO" id="GO:0007166">
    <property type="term" value="P:cell surface receptor signaling pathway"/>
    <property type="evidence" value="ECO:0007669"/>
    <property type="project" value="InterPro"/>
</dbReference>
<keyword evidence="3" id="KW-1185">Reference proteome</keyword>
<organism evidence="2 3">
    <name type="scientific">Knipowitschia caucasica</name>
    <name type="common">Caucasian dwarf goby</name>
    <name type="synonym">Pomatoschistus caucasicus</name>
    <dbReference type="NCBI Taxonomy" id="637954"/>
    <lineage>
        <taxon>Eukaryota</taxon>
        <taxon>Metazoa</taxon>
        <taxon>Chordata</taxon>
        <taxon>Craniata</taxon>
        <taxon>Vertebrata</taxon>
        <taxon>Euteleostomi</taxon>
        <taxon>Actinopterygii</taxon>
        <taxon>Neopterygii</taxon>
        <taxon>Teleostei</taxon>
        <taxon>Neoteleostei</taxon>
        <taxon>Acanthomorphata</taxon>
        <taxon>Gobiaria</taxon>
        <taxon>Gobiiformes</taxon>
        <taxon>Gobioidei</taxon>
        <taxon>Gobiidae</taxon>
        <taxon>Gobiinae</taxon>
        <taxon>Knipowitschia</taxon>
    </lineage>
</organism>
<reference evidence="2 3" key="1">
    <citation type="submission" date="2024-04" db="EMBL/GenBank/DDBJ databases">
        <authorList>
            <person name="Waldvogel A.-M."/>
            <person name="Schoenle A."/>
        </authorList>
    </citation>
    <scope>NUCLEOTIDE SEQUENCE [LARGE SCALE GENOMIC DNA]</scope>
</reference>
<dbReference type="InterPro" id="IPR054000">
    <property type="entry name" value="MLKL_N"/>
</dbReference>
<gene>
    <name evidence="2" type="ORF">KC01_LOCUS21376</name>
</gene>
<feature type="domain" description="Mixed lineage kinase" evidence="1">
    <location>
        <begin position="17"/>
        <end position="131"/>
    </location>
</feature>
<dbReference type="EMBL" id="OZ035824">
    <property type="protein sequence ID" value="CAL1592064.1"/>
    <property type="molecule type" value="Genomic_DNA"/>
</dbReference>
<dbReference type="Proteomes" id="UP001497482">
    <property type="component" value="Chromosome 2"/>
</dbReference>
<dbReference type="Gene3D" id="1.20.930.20">
    <property type="entry name" value="Adaptor protein Cbl, N-terminal domain"/>
    <property type="match status" value="1"/>
</dbReference>